<evidence type="ECO:0000313" key="2">
    <source>
        <dbReference type="Proteomes" id="UP001177140"/>
    </source>
</evidence>
<evidence type="ECO:0000313" key="1">
    <source>
        <dbReference type="EMBL" id="MCL7049770.1"/>
    </source>
</evidence>
<dbReference type="AlphaFoldDB" id="A0AA42B379"/>
<accession>A0AA42B379</accession>
<organism evidence="1 2">
    <name type="scientific">Papaver nudicaule</name>
    <name type="common">Iceland poppy</name>
    <dbReference type="NCBI Taxonomy" id="74823"/>
    <lineage>
        <taxon>Eukaryota</taxon>
        <taxon>Viridiplantae</taxon>
        <taxon>Streptophyta</taxon>
        <taxon>Embryophyta</taxon>
        <taxon>Tracheophyta</taxon>
        <taxon>Spermatophyta</taxon>
        <taxon>Magnoliopsida</taxon>
        <taxon>Ranunculales</taxon>
        <taxon>Papaveraceae</taxon>
        <taxon>Papaveroideae</taxon>
        <taxon>Papaver</taxon>
    </lineage>
</organism>
<protein>
    <submittedName>
        <fullName evidence="1">Uncharacterized protein</fullName>
    </submittedName>
</protein>
<comment type="caution">
    <text evidence="1">The sequence shown here is derived from an EMBL/GenBank/DDBJ whole genome shotgun (WGS) entry which is preliminary data.</text>
</comment>
<dbReference type="EMBL" id="JAJJMA010320021">
    <property type="protein sequence ID" value="MCL7049770.1"/>
    <property type="molecule type" value="Genomic_DNA"/>
</dbReference>
<name>A0AA42B379_PAPNU</name>
<keyword evidence="2" id="KW-1185">Reference proteome</keyword>
<gene>
    <name evidence="1" type="ORF">MKW94_007957</name>
</gene>
<dbReference type="Proteomes" id="UP001177140">
    <property type="component" value="Unassembled WGS sequence"/>
</dbReference>
<proteinExistence type="predicted"/>
<reference evidence="1" key="1">
    <citation type="submission" date="2022-03" db="EMBL/GenBank/DDBJ databases">
        <title>A functionally conserved STORR gene fusion in Papaver species that diverged 16.8 million years ago.</title>
        <authorList>
            <person name="Catania T."/>
        </authorList>
    </citation>
    <scope>NUCLEOTIDE SEQUENCE</scope>
    <source>
        <strain evidence="1">S-191538</strain>
    </source>
</reference>
<sequence length="71" mass="7875">MSSIAPKMVSGETCDNGVVHLESELLFGYEDAAECKEECPKFCETQLNGILNSDQFRSACENNMCQCCRTD</sequence>